<sequence length="110" mass="12808">MLRGRGTSLLEITTCNKKKFNFKLVYSERVEKSFRVRLMCGSRGTYPNDDNVKMLLECFTKNENDANSMINSQNIEDSDPLHDITRTIAIAFEKDKKILFIEHRAEMQTI</sequence>
<proteinExistence type="predicted"/>
<reference evidence="1 2" key="1">
    <citation type="submission" date="2015-04" db="EMBL/GenBank/DDBJ databases">
        <authorList>
            <person name="Syromyatnikov M.Y."/>
            <person name="Popov V.N."/>
        </authorList>
    </citation>
    <scope>NUCLEOTIDE SEQUENCE [LARGE SCALE GENOMIC DNA]</scope>
</reference>
<organism evidence="1 2">
    <name type="scientific">Clunio marinus</name>
    <dbReference type="NCBI Taxonomy" id="568069"/>
    <lineage>
        <taxon>Eukaryota</taxon>
        <taxon>Metazoa</taxon>
        <taxon>Ecdysozoa</taxon>
        <taxon>Arthropoda</taxon>
        <taxon>Hexapoda</taxon>
        <taxon>Insecta</taxon>
        <taxon>Pterygota</taxon>
        <taxon>Neoptera</taxon>
        <taxon>Endopterygota</taxon>
        <taxon>Diptera</taxon>
        <taxon>Nematocera</taxon>
        <taxon>Chironomoidea</taxon>
        <taxon>Chironomidae</taxon>
        <taxon>Clunio</taxon>
    </lineage>
</organism>
<dbReference type="Proteomes" id="UP000183832">
    <property type="component" value="Unassembled WGS sequence"/>
</dbReference>
<gene>
    <name evidence="1" type="ORF">CLUMA_CG004046</name>
</gene>
<accession>A0A1J1HQL2</accession>
<dbReference type="AlphaFoldDB" id="A0A1J1HQL2"/>
<dbReference type="EMBL" id="CVRI01000018">
    <property type="protein sequence ID" value="CRK90352.1"/>
    <property type="molecule type" value="Genomic_DNA"/>
</dbReference>
<evidence type="ECO:0000313" key="1">
    <source>
        <dbReference type="EMBL" id="CRK90352.1"/>
    </source>
</evidence>
<evidence type="ECO:0000313" key="2">
    <source>
        <dbReference type="Proteomes" id="UP000183832"/>
    </source>
</evidence>
<protein>
    <submittedName>
        <fullName evidence="1">CLUMA_CG004046, isoform A</fullName>
    </submittedName>
</protein>
<keyword evidence="2" id="KW-1185">Reference proteome</keyword>
<name>A0A1J1HQL2_9DIPT</name>